<dbReference type="KEGG" id="dosa:Os11g0220100"/>
<name>Q0ITT3_ORYSJ</name>
<evidence type="ECO:0000256" key="1">
    <source>
        <dbReference type="SAM" id="Phobius"/>
    </source>
</evidence>
<reference evidence="3" key="2">
    <citation type="journal article" date="2008" name="Nucleic Acids Res.">
        <title>The rice annotation project database (RAP-DB): 2008 update.</title>
        <authorList>
            <consortium name="The rice annotation project (RAP)"/>
        </authorList>
    </citation>
    <scope>GENOME REANNOTATION</scope>
    <source>
        <strain evidence="3">cv. Nipponbare</strain>
    </source>
</reference>
<reference evidence="2 3" key="1">
    <citation type="journal article" date="2005" name="Nature">
        <title>The map-based sequence of the rice genome.</title>
        <authorList>
            <consortium name="International rice genome sequencing project (IRGSP)"/>
            <person name="Matsumoto T."/>
            <person name="Wu J."/>
            <person name="Kanamori H."/>
            <person name="Katayose Y."/>
            <person name="Fujisawa M."/>
            <person name="Namiki N."/>
            <person name="Mizuno H."/>
            <person name="Yamamoto K."/>
            <person name="Antonio B.A."/>
            <person name="Baba T."/>
            <person name="Sakata K."/>
            <person name="Nagamura Y."/>
            <person name="Aoki H."/>
            <person name="Arikawa K."/>
            <person name="Arita K."/>
            <person name="Bito T."/>
            <person name="Chiden Y."/>
            <person name="Fujitsuka N."/>
            <person name="Fukunaka R."/>
            <person name="Hamada M."/>
            <person name="Harada C."/>
            <person name="Hayashi A."/>
            <person name="Hijishita S."/>
            <person name="Honda M."/>
            <person name="Hosokawa S."/>
            <person name="Ichikawa Y."/>
            <person name="Idonuma A."/>
            <person name="Iijima M."/>
            <person name="Ikeda M."/>
            <person name="Ikeno M."/>
            <person name="Ito K."/>
            <person name="Ito S."/>
            <person name="Ito T."/>
            <person name="Ito Y."/>
            <person name="Ito Y."/>
            <person name="Iwabuchi A."/>
            <person name="Kamiya K."/>
            <person name="Karasawa W."/>
            <person name="Kurita K."/>
            <person name="Katagiri S."/>
            <person name="Kikuta A."/>
            <person name="Kobayashi H."/>
            <person name="Kobayashi N."/>
            <person name="Machita K."/>
            <person name="Maehara T."/>
            <person name="Masukawa M."/>
            <person name="Mizubayashi T."/>
            <person name="Mukai Y."/>
            <person name="Nagasaki H."/>
            <person name="Nagata Y."/>
            <person name="Naito S."/>
            <person name="Nakashima M."/>
            <person name="Nakama Y."/>
            <person name="Nakamichi Y."/>
            <person name="Nakamura M."/>
            <person name="Meguro A."/>
            <person name="Negishi M."/>
            <person name="Ohta I."/>
            <person name="Ohta T."/>
            <person name="Okamoto M."/>
            <person name="Ono N."/>
            <person name="Saji S."/>
            <person name="Sakaguchi M."/>
            <person name="Sakai K."/>
            <person name="Shibata M."/>
            <person name="Shimokawa T."/>
            <person name="Song J."/>
            <person name="Takazaki Y."/>
            <person name="Terasawa K."/>
            <person name="Tsugane M."/>
            <person name="Tsuji K."/>
            <person name="Ueda S."/>
            <person name="Waki K."/>
            <person name="Yamagata H."/>
            <person name="Yamamoto M."/>
            <person name="Yamamoto S."/>
            <person name="Yamane H."/>
            <person name="Yoshiki S."/>
            <person name="Yoshihara R."/>
            <person name="Yukawa K."/>
            <person name="Zhong H."/>
            <person name="Yano M."/>
            <person name="Yuan Q."/>
            <person name="Ouyang S."/>
            <person name="Liu J."/>
            <person name="Jones K.M."/>
            <person name="Gansberger K."/>
            <person name="Moffat K."/>
            <person name="Hill J."/>
            <person name="Bera J."/>
            <person name="Fadrosh D."/>
            <person name="Jin S."/>
            <person name="Johri S."/>
            <person name="Kim M."/>
            <person name="Overton L."/>
            <person name="Reardon M."/>
            <person name="Tsitrin T."/>
            <person name="Vuong H."/>
            <person name="Weaver B."/>
            <person name="Ciecko A."/>
            <person name="Tallon L."/>
            <person name="Jackson J."/>
            <person name="Pai G."/>
            <person name="Aken S.V."/>
            <person name="Utterback T."/>
            <person name="Reidmuller S."/>
            <person name="Feldblyum T."/>
            <person name="Hsiao J."/>
            <person name="Zismann V."/>
            <person name="Iobst S."/>
            <person name="de Vazeille A.R."/>
            <person name="Buell C.R."/>
            <person name="Ying K."/>
            <person name="Li Y."/>
            <person name="Lu T."/>
            <person name="Huang Y."/>
            <person name="Zhao Q."/>
            <person name="Feng Q."/>
            <person name="Zhang L."/>
            <person name="Zhu J."/>
            <person name="Weng Q."/>
            <person name="Mu J."/>
            <person name="Lu Y."/>
            <person name="Fan D."/>
            <person name="Liu Y."/>
            <person name="Guan J."/>
            <person name="Zhang Y."/>
            <person name="Yu S."/>
            <person name="Liu X."/>
            <person name="Zhang Y."/>
            <person name="Hong G."/>
            <person name="Han B."/>
            <person name="Choisne N."/>
            <person name="Demange N."/>
            <person name="Orjeda G."/>
            <person name="Samain S."/>
            <person name="Cattolico L."/>
            <person name="Pelletier E."/>
            <person name="Couloux A."/>
            <person name="Segurens B."/>
            <person name="Wincker P."/>
            <person name="D'Hont A."/>
            <person name="Scarpelli C."/>
            <person name="Weissenbach J."/>
            <person name="Salanoubat M."/>
            <person name="Quetier F."/>
            <person name="Yu Y."/>
            <person name="Kim H.R."/>
            <person name="Rambo T."/>
            <person name="Currie J."/>
            <person name="Collura K."/>
            <person name="Luo M."/>
            <person name="Yang T."/>
            <person name="Ammiraju J.S.S."/>
            <person name="Engler F."/>
            <person name="Soderlund C."/>
            <person name="Wing R.A."/>
            <person name="Palmer L.E."/>
            <person name="de la Bastide M."/>
            <person name="Spiegel L."/>
            <person name="Nascimento L."/>
            <person name="Zutavern T."/>
            <person name="O'Shaughnessy A."/>
            <person name="Dike S."/>
            <person name="Dedhia N."/>
            <person name="Preston R."/>
            <person name="Balija V."/>
            <person name="McCombie W.R."/>
            <person name="Chow T."/>
            <person name="Chen H."/>
            <person name="Chung M."/>
            <person name="Chen C."/>
            <person name="Shaw J."/>
            <person name="Wu H."/>
            <person name="Hsiao K."/>
            <person name="Chao Y."/>
            <person name="Chu M."/>
            <person name="Cheng C."/>
            <person name="Hour A."/>
            <person name="Lee P."/>
            <person name="Lin S."/>
            <person name="Lin Y."/>
            <person name="Liou J."/>
            <person name="Liu S."/>
            <person name="Hsing Y."/>
            <person name="Raghuvanshi S."/>
            <person name="Mohanty A."/>
            <person name="Bharti A.K."/>
            <person name="Gaur A."/>
            <person name="Gupta V."/>
            <person name="Kumar D."/>
            <person name="Ravi V."/>
            <person name="Vij S."/>
            <person name="Kapur A."/>
            <person name="Khurana P."/>
            <person name="Khurana P."/>
            <person name="Khurana J.P."/>
            <person name="Tyagi A.K."/>
            <person name="Gaikwad K."/>
            <person name="Singh A."/>
            <person name="Dalal V."/>
            <person name="Srivastava S."/>
            <person name="Dixit A."/>
            <person name="Pal A.K."/>
            <person name="Ghazi I.A."/>
            <person name="Yadav M."/>
            <person name="Pandit A."/>
            <person name="Bhargava A."/>
            <person name="Sureshbabu K."/>
            <person name="Batra K."/>
            <person name="Sharma T.R."/>
            <person name="Mohapatra T."/>
            <person name="Singh N.K."/>
            <person name="Messing J."/>
            <person name="Nelson A.B."/>
            <person name="Fuks G."/>
            <person name="Kavchok S."/>
            <person name="Keizer G."/>
            <person name="Linton E."/>
            <person name="Llaca V."/>
            <person name="Song R."/>
            <person name="Tanyolac B."/>
            <person name="Young S."/>
            <person name="Ho-Il K."/>
            <person name="Hahn J.H."/>
            <person name="Sangsakoo G."/>
            <person name="Vanavichit A."/>
            <person name="de Mattos Luiz.A.T."/>
            <person name="Zimmer P.D."/>
            <person name="Malone G."/>
            <person name="Dellagostin O."/>
            <person name="de Oliveira A.C."/>
            <person name="Bevan M."/>
            <person name="Bancroft I."/>
            <person name="Minx P."/>
            <person name="Cordum H."/>
            <person name="Wilson R."/>
            <person name="Cheng Z."/>
            <person name="Jin W."/>
            <person name="Jiang J."/>
            <person name="Leong S.A."/>
            <person name="Iwama H."/>
            <person name="Gojobori T."/>
            <person name="Itoh T."/>
            <person name="Niimura Y."/>
            <person name="Fujii Y."/>
            <person name="Habara T."/>
            <person name="Sakai H."/>
            <person name="Sato Y."/>
            <person name="Wilson G."/>
            <person name="Kumar K."/>
            <person name="McCouch S."/>
            <person name="Juretic N."/>
            <person name="Hoen D."/>
            <person name="Wright S."/>
            <person name="Bruskiewich R."/>
            <person name="Bureau T."/>
            <person name="Miyao A."/>
            <person name="Hirochika H."/>
            <person name="Nishikawa T."/>
            <person name="Kadowaki K."/>
            <person name="Sugiura M."/>
            <person name="Burr B."/>
            <person name="Sasaki T."/>
        </authorList>
    </citation>
    <scope>NUCLEOTIDE SEQUENCE [LARGE SCALE GENOMIC DNA]</scope>
    <source>
        <strain evidence="3">cv. Nipponbare</strain>
    </source>
</reference>
<gene>
    <name evidence="2" type="ordered locus">Os11g0220100</name>
</gene>
<dbReference type="EMBL" id="AP008217">
    <property type="protein sequence ID" value="BAF27882.1"/>
    <property type="molecule type" value="Genomic_DNA"/>
</dbReference>
<dbReference type="AlphaFoldDB" id="Q0ITT3"/>
<evidence type="ECO:0000313" key="2">
    <source>
        <dbReference type="EMBL" id="BAF27882.1"/>
    </source>
</evidence>
<organism evidence="2 3">
    <name type="scientific">Oryza sativa subsp. japonica</name>
    <name type="common">Rice</name>
    <dbReference type="NCBI Taxonomy" id="39947"/>
    <lineage>
        <taxon>Eukaryota</taxon>
        <taxon>Viridiplantae</taxon>
        <taxon>Streptophyta</taxon>
        <taxon>Embryophyta</taxon>
        <taxon>Tracheophyta</taxon>
        <taxon>Spermatophyta</taxon>
        <taxon>Magnoliopsida</taxon>
        <taxon>Liliopsida</taxon>
        <taxon>Poales</taxon>
        <taxon>Poaceae</taxon>
        <taxon>BOP clade</taxon>
        <taxon>Oryzoideae</taxon>
        <taxon>Oryzeae</taxon>
        <taxon>Oryzinae</taxon>
        <taxon>Oryza</taxon>
        <taxon>Oryza sativa</taxon>
    </lineage>
</organism>
<keyword evidence="1" id="KW-1133">Transmembrane helix</keyword>
<proteinExistence type="predicted"/>
<protein>
    <submittedName>
        <fullName evidence="2">Os11g0220100 protein</fullName>
    </submittedName>
</protein>
<feature type="transmembrane region" description="Helical" evidence="1">
    <location>
        <begin position="12"/>
        <end position="35"/>
    </location>
</feature>
<keyword evidence="1" id="KW-0812">Transmembrane</keyword>
<dbReference type="Proteomes" id="UP000000763">
    <property type="component" value="Chromosome 11"/>
</dbReference>
<evidence type="ECO:0000313" key="3">
    <source>
        <dbReference type="Proteomes" id="UP000000763"/>
    </source>
</evidence>
<accession>Q0ITT3</accession>
<sequence length="111" mass="12992">MHVQLNKDTGFSILNWILWIITHGPLYSNPFFLFFNGIHPMVNENCIFFLSFYLNSYNLDNIFYMIPSYTCGLAICICKPTIYNRNKPVRFDVNVLIFFPFSTHGHPTSIT</sequence>
<keyword evidence="1" id="KW-0472">Membrane</keyword>
<feature type="transmembrane region" description="Helical" evidence="1">
    <location>
        <begin position="62"/>
        <end position="82"/>
    </location>
</feature>